<dbReference type="PANTHER" id="PTHR47962:SF5">
    <property type="entry name" value="ATP-DEPENDENT HELICASE LHR-RELATED"/>
    <property type="match status" value="1"/>
</dbReference>
<dbReference type="CDD" id="cd18796">
    <property type="entry name" value="SF2_C_LHR"/>
    <property type="match status" value="1"/>
</dbReference>
<dbReference type="InterPro" id="IPR052511">
    <property type="entry name" value="ATP-dep_Helicase"/>
</dbReference>
<dbReference type="SUPFAM" id="SSF52540">
    <property type="entry name" value="P-loop containing nucleoside triphosphate hydrolases"/>
    <property type="match status" value="2"/>
</dbReference>
<organism evidence="5 6">
    <name type="scientific">Aeromonas caviae</name>
    <name type="common">Aeromonas punctata</name>
    <dbReference type="NCBI Taxonomy" id="648"/>
    <lineage>
        <taxon>Bacteria</taxon>
        <taxon>Pseudomonadati</taxon>
        <taxon>Pseudomonadota</taxon>
        <taxon>Gammaproteobacteria</taxon>
        <taxon>Aeromonadales</taxon>
        <taxon>Aeromonadaceae</taxon>
        <taxon>Aeromonas</taxon>
    </lineage>
</organism>
<dbReference type="SMART" id="SM00487">
    <property type="entry name" value="DEXDc"/>
    <property type="match status" value="1"/>
</dbReference>
<dbReference type="SMART" id="SM00490">
    <property type="entry name" value="HELICc"/>
    <property type="match status" value="1"/>
</dbReference>
<keyword evidence="2" id="KW-0067">ATP-binding</keyword>
<feature type="domain" description="Helicase C-terminal" evidence="4">
    <location>
        <begin position="261"/>
        <end position="413"/>
    </location>
</feature>
<sequence length="737" mass="82136">MNSPRSSSDSRHFERLDERIRRWVWQKGWTSLRDAQERAIPALLGADSDVIIAAATAAGKTEAAFLPIFTVLLNSPEPATVLYISPLKALINDQWGRLNELCDSLEIPVTGWHGDIAYSKKQKFLKSPNGVLLITPESLEALFVNRGSSIPGMMANIKYIVIDELHAFIGFERGKQIQSLMHRVELAIGRQVPRVGLSATLGDMSLAAKFLRPSLPESVQIIESKDGGQELKVLIKGYIEGKTEPDEERDEDDPTSPYVAIGNDLYRALRGSNNLVFPNSRSNVEKYTDRLRRLCEQDRVPNQFWAHHGSLSKTYREETEQALKSGDVPATAICTSTLELGIDIGSVKSICQIGRPPAVSSLRQRLGRSGRRKGESAILRGYIIERELSPNTSISDSLREDLIQTIAMVRLLISGWFEPPLAGGLHASTLVQQFLSVISERGGIMARDLWHSLLSPGAPFEGFTPDDFIGLLKQMGSLKLIQQDSSGLLLHGEIGEKLVNNHEFYASFVSDEEYRLICASTQVGLIPISRPLITGQKIIFAGRRWQVLEVNEEKKFILVSPSKGGTPPVFDNCMAFVHERVRAEMRNVLAGGFDVPFLDTRAKELLSEARENYKRFDLDSTTLIEVGNNSVQLFPWSSDIAHDAFVLLMQKNDIDAVNEGIYILINCSKEKMLNVIVSINDSHVLSTDLLDGVKNLNREKWDWALPDRILRKSFSSLRLDLEGALGICKKVILMHGK</sequence>
<name>A0ABU5WBS8_AERCA</name>
<dbReference type="InterPro" id="IPR001650">
    <property type="entry name" value="Helicase_C-like"/>
</dbReference>
<keyword evidence="5" id="KW-0347">Helicase</keyword>
<protein>
    <submittedName>
        <fullName evidence="5">DEAD/DEAH box helicase</fullName>
    </submittedName>
</protein>
<evidence type="ECO:0000256" key="2">
    <source>
        <dbReference type="ARBA" id="ARBA00022840"/>
    </source>
</evidence>
<dbReference type="Pfam" id="PF00270">
    <property type="entry name" value="DEAD"/>
    <property type="match status" value="1"/>
</dbReference>
<dbReference type="InterPro" id="IPR011545">
    <property type="entry name" value="DEAD/DEAH_box_helicase_dom"/>
</dbReference>
<dbReference type="Pfam" id="PF00271">
    <property type="entry name" value="Helicase_C"/>
    <property type="match status" value="1"/>
</dbReference>
<comment type="caution">
    <text evidence="5">The sequence shown here is derived from an EMBL/GenBank/DDBJ whole genome shotgun (WGS) entry which is preliminary data.</text>
</comment>
<evidence type="ECO:0000259" key="4">
    <source>
        <dbReference type="PROSITE" id="PS51194"/>
    </source>
</evidence>
<proteinExistence type="predicted"/>
<accession>A0ABU5WBS8</accession>
<reference evidence="5 6" key="1">
    <citation type="submission" date="2023-12" db="EMBL/GenBank/DDBJ databases">
        <title>Characterization of antibiotic resistance in Aeromonas spp. in hospital effluent.</title>
        <authorList>
            <person name="Negoseki B.R.S."/>
            <person name="Krul D."/>
            <person name="Siqueira A.C."/>
            <person name="Almeida M."/>
            <person name="Mesa D."/>
            <person name="Conte D."/>
            <person name="Dalla-Costa L.M."/>
        </authorList>
    </citation>
    <scope>NUCLEOTIDE SEQUENCE [LARGE SCALE GENOMIC DNA]</scope>
    <source>
        <strain evidence="5 6">36v</strain>
    </source>
</reference>
<gene>
    <name evidence="5" type="ORF">VCX44_21510</name>
</gene>
<dbReference type="RefSeq" id="WP_323581008.1">
    <property type="nucleotide sequence ID" value="NZ_JAYGOJ010000190.1"/>
</dbReference>
<dbReference type="CDD" id="cd17922">
    <property type="entry name" value="DEXHc_LHR-like"/>
    <property type="match status" value="1"/>
</dbReference>
<dbReference type="PANTHER" id="PTHR47962">
    <property type="entry name" value="ATP-DEPENDENT HELICASE LHR-RELATED-RELATED"/>
    <property type="match status" value="1"/>
</dbReference>
<evidence type="ECO:0000313" key="5">
    <source>
        <dbReference type="EMBL" id="MEA9438309.1"/>
    </source>
</evidence>
<dbReference type="EMBL" id="JAYGOJ010000190">
    <property type="protein sequence ID" value="MEA9438309.1"/>
    <property type="molecule type" value="Genomic_DNA"/>
</dbReference>
<evidence type="ECO:0000256" key="1">
    <source>
        <dbReference type="ARBA" id="ARBA00022741"/>
    </source>
</evidence>
<dbReference type="PROSITE" id="PS51192">
    <property type="entry name" value="HELICASE_ATP_BIND_1"/>
    <property type="match status" value="1"/>
</dbReference>
<feature type="domain" description="Helicase ATP-binding" evidence="3">
    <location>
        <begin position="41"/>
        <end position="219"/>
    </location>
</feature>
<dbReference type="Proteomes" id="UP001304847">
    <property type="component" value="Unassembled WGS sequence"/>
</dbReference>
<dbReference type="InterPro" id="IPR027417">
    <property type="entry name" value="P-loop_NTPase"/>
</dbReference>
<keyword evidence="1" id="KW-0547">Nucleotide-binding</keyword>
<dbReference type="PROSITE" id="PS51194">
    <property type="entry name" value="HELICASE_CTER"/>
    <property type="match status" value="1"/>
</dbReference>
<dbReference type="GO" id="GO:0004386">
    <property type="term" value="F:helicase activity"/>
    <property type="evidence" value="ECO:0007669"/>
    <property type="project" value="UniProtKB-KW"/>
</dbReference>
<keyword evidence="5" id="KW-0378">Hydrolase</keyword>
<dbReference type="Gene3D" id="3.40.50.300">
    <property type="entry name" value="P-loop containing nucleotide triphosphate hydrolases"/>
    <property type="match status" value="2"/>
</dbReference>
<evidence type="ECO:0000313" key="6">
    <source>
        <dbReference type="Proteomes" id="UP001304847"/>
    </source>
</evidence>
<keyword evidence="6" id="KW-1185">Reference proteome</keyword>
<evidence type="ECO:0000259" key="3">
    <source>
        <dbReference type="PROSITE" id="PS51192"/>
    </source>
</evidence>
<dbReference type="InterPro" id="IPR014001">
    <property type="entry name" value="Helicase_ATP-bd"/>
</dbReference>